<gene>
    <name evidence="3" type="ORF">C1J01_10665</name>
</gene>
<evidence type="ECO:0000256" key="2">
    <source>
        <dbReference type="ARBA" id="ARBA00023002"/>
    </source>
</evidence>
<comment type="caution">
    <text evidence="3">The sequence shown here is derived from an EMBL/GenBank/DDBJ whole genome shotgun (WGS) entry which is preliminary data.</text>
</comment>
<evidence type="ECO:0000313" key="4">
    <source>
        <dbReference type="Proteomes" id="UP000249304"/>
    </source>
</evidence>
<evidence type="ECO:0000256" key="1">
    <source>
        <dbReference type="ARBA" id="ARBA00006484"/>
    </source>
</evidence>
<organism evidence="3 4">
    <name type="scientific">Nonomuraea aridisoli</name>
    <dbReference type="NCBI Taxonomy" id="2070368"/>
    <lineage>
        <taxon>Bacteria</taxon>
        <taxon>Bacillati</taxon>
        <taxon>Actinomycetota</taxon>
        <taxon>Actinomycetes</taxon>
        <taxon>Streptosporangiales</taxon>
        <taxon>Streptosporangiaceae</taxon>
        <taxon>Nonomuraea</taxon>
    </lineage>
</organism>
<dbReference type="EMBL" id="POUD01000031">
    <property type="protein sequence ID" value="PZG20000.1"/>
    <property type="molecule type" value="Genomic_DNA"/>
</dbReference>
<keyword evidence="4" id="KW-1185">Reference proteome</keyword>
<evidence type="ECO:0000313" key="3">
    <source>
        <dbReference type="EMBL" id="PZG20000.1"/>
    </source>
</evidence>
<dbReference type="Gene3D" id="3.40.50.720">
    <property type="entry name" value="NAD(P)-binding Rossmann-like Domain"/>
    <property type="match status" value="2"/>
</dbReference>
<comment type="similarity">
    <text evidence="1">Belongs to the short-chain dehydrogenases/reductases (SDR) family.</text>
</comment>
<dbReference type="InterPro" id="IPR036291">
    <property type="entry name" value="NAD(P)-bd_dom_sf"/>
</dbReference>
<dbReference type="OrthoDB" id="9941112at2"/>
<dbReference type="PANTHER" id="PTHR43477:SF1">
    <property type="entry name" value="DIHYDROANTICAPSIN 7-DEHYDROGENASE"/>
    <property type="match status" value="1"/>
</dbReference>
<sequence>MRGLANKRVVVCGGATGIGAATAERLAEEGCRVLIGDVNAAGAEATAKRITAAGGTALWAEFDLAAAAAFLLSDDAEWINGQTRSIDGGGSLHD</sequence>
<evidence type="ECO:0008006" key="5">
    <source>
        <dbReference type="Google" id="ProtNLM"/>
    </source>
</evidence>
<accession>A0A2W2F2G0</accession>
<dbReference type="PANTHER" id="PTHR43477">
    <property type="entry name" value="DIHYDROANTICAPSIN 7-DEHYDROGENASE"/>
    <property type="match status" value="1"/>
</dbReference>
<dbReference type="AlphaFoldDB" id="A0A2W2F2G0"/>
<dbReference type="RefSeq" id="WP_111178729.1">
    <property type="nucleotide sequence ID" value="NZ_POUD01000031.1"/>
</dbReference>
<dbReference type="Proteomes" id="UP000249304">
    <property type="component" value="Unassembled WGS sequence"/>
</dbReference>
<reference evidence="3 4" key="1">
    <citation type="submission" date="2018-01" db="EMBL/GenBank/DDBJ databases">
        <title>Draft genome sequence of Nonomuraea sp. KC333.</title>
        <authorList>
            <person name="Sahin N."/>
            <person name="Saygin H."/>
            <person name="Ay H."/>
        </authorList>
    </citation>
    <scope>NUCLEOTIDE SEQUENCE [LARGE SCALE GENOMIC DNA]</scope>
    <source>
        <strain evidence="3 4">KC333</strain>
    </source>
</reference>
<dbReference type="InterPro" id="IPR051122">
    <property type="entry name" value="SDR_DHRS6-like"/>
</dbReference>
<dbReference type="InterPro" id="IPR002347">
    <property type="entry name" value="SDR_fam"/>
</dbReference>
<dbReference type="Pfam" id="PF00106">
    <property type="entry name" value="adh_short"/>
    <property type="match status" value="1"/>
</dbReference>
<dbReference type="SUPFAM" id="SSF51735">
    <property type="entry name" value="NAD(P)-binding Rossmann-fold domains"/>
    <property type="match status" value="2"/>
</dbReference>
<name>A0A2W2F2G0_9ACTN</name>
<dbReference type="GO" id="GO:0016491">
    <property type="term" value="F:oxidoreductase activity"/>
    <property type="evidence" value="ECO:0007669"/>
    <property type="project" value="UniProtKB-KW"/>
</dbReference>
<protein>
    <recommendedName>
        <fullName evidence="5">SDR family NAD(P)-dependent oxidoreductase</fullName>
    </recommendedName>
</protein>
<proteinExistence type="inferred from homology"/>
<keyword evidence="2" id="KW-0560">Oxidoreductase</keyword>